<dbReference type="VEuPathDB" id="FungiDB:CAGL0H09020g"/>
<evidence type="ECO:0000256" key="5">
    <source>
        <dbReference type="SAM" id="Coils"/>
    </source>
</evidence>
<feature type="coiled-coil region" evidence="5">
    <location>
        <begin position="1066"/>
        <end position="1163"/>
    </location>
</feature>
<dbReference type="PROSITE" id="PS50827">
    <property type="entry name" value="DDT"/>
    <property type="match status" value="1"/>
</dbReference>
<dbReference type="VEuPathDB" id="FungiDB:GVI51_H08921"/>
<dbReference type="PANTHER" id="PTHR32075:SF6">
    <property type="entry name" value="ISWI CHROMATIN-REMODELING COMPLEX SUBUNIT YPL216W-RELATED"/>
    <property type="match status" value="1"/>
</dbReference>
<evidence type="ECO:0000256" key="1">
    <source>
        <dbReference type="ARBA" id="ARBA00004123"/>
    </source>
</evidence>
<dbReference type="Pfam" id="PF15613">
    <property type="entry name" value="WSD"/>
    <property type="match status" value="1"/>
</dbReference>
<feature type="compositionally biased region" description="Polar residues" evidence="6">
    <location>
        <begin position="343"/>
        <end position="353"/>
    </location>
</feature>
<evidence type="ECO:0000313" key="9">
    <source>
        <dbReference type="EMBL" id="KTB04671.1"/>
    </source>
</evidence>
<name>A0A0W0CYK4_CANGB</name>
<dbReference type="AlphaFoldDB" id="A0A0W0CYK4"/>
<dbReference type="InterPro" id="IPR028942">
    <property type="entry name" value="WHIM1_dom"/>
</dbReference>
<dbReference type="GO" id="GO:0071444">
    <property type="term" value="P:cellular response to pheromone"/>
    <property type="evidence" value="ECO:0007669"/>
    <property type="project" value="EnsemblFungi"/>
</dbReference>
<dbReference type="Pfam" id="PF02791">
    <property type="entry name" value="DDT"/>
    <property type="match status" value="1"/>
</dbReference>
<dbReference type="OMA" id="GAPWCVK"/>
<dbReference type="Proteomes" id="UP000054886">
    <property type="component" value="Unassembled WGS sequence"/>
</dbReference>
<evidence type="ECO:0000313" key="10">
    <source>
        <dbReference type="Proteomes" id="UP000054886"/>
    </source>
</evidence>
<feature type="compositionally biased region" description="Basic and acidic residues" evidence="6">
    <location>
        <begin position="329"/>
        <end position="341"/>
    </location>
</feature>
<comment type="subcellular location">
    <subcellularLocation>
        <location evidence="1 4">Nucleus</location>
    </subcellularLocation>
</comment>
<dbReference type="EMBL" id="LLZZ01000116">
    <property type="protein sequence ID" value="KTB04671.1"/>
    <property type="molecule type" value="Genomic_DNA"/>
</dbReference>
<evidence type="ECO:0000259" key="8">
    <source>
        <dbReference type="PROSITE" id="PS51136"/>
    </source>
</evidence>
<feature type="compositionally biased region" description="Acidic residues" evidence="6">
    <location>
        <begin position="630"/>
        <end position="649"/>
    </location>
</feature>
<dbReference type="Pfam" id="PF10537">
    <property type="entry name" value="WAC_Acf1_DNA_bd"/>
    <property type="match status" value="1"/>
</dbReference>
<feature type="region of interest" description="Disordered" evidence="6">
    <location>
        <begin position="565"/>
        <end position="649"/>
    </location>
</feature>
<accession>A0A0W0CYK4</accession>
<dbReference type="SMART" id="SM00571">
    <property type="entry name" value="DDT"/>
    <property type="match status" value="1"/>
</dbReference>
<dbReference type="PhylomeDB" id="A0A0W0CYK4"/>
<dbReference type="GO" id="GO:0000781">
    <property type="term" value="C:chromosome, telomeric region"/>
    <property type="evidence" value="ECO:0007669"/>
    <property type="project" value="GOC"/>
</dbReference>
<organism evidence="9 10">
    <name type="scientific">Candida glabrata</name>
    <name type="common">Yeast</name>
    <name type="synonym">Torulopsis glabrata</name>
    <dbReference type="NCBI Taxonomy" id="5478"/>
    <lineage>
        <taxon>Eukaryota</taxon>
        <taxon>Fungi</taxon>
        <taxon>Dikarya</taxon>
        <taxon>Ascomycota</taxon>
        <taxon>Saccharomycotina</taxon>
        <taxon>Saccharomycetes</taxon>
        <taxon>Saccharomycetales</taxon>
        <taxon>Saccharomycetaceae</taxon>
        <taxon>Nakaseomyces</taxon>
    </lineage>
</organism>
<dbReference type="PROSITE" id="PS51136">
    <property type="entry name" value="WAC"/>
    <property type="match status" value="1"/>
</dbReference>
<feature type="compositionally biased region" description="Basic and acidic residues" evidence="6">
    <location>
        <begin position="307"/>
        <end position="319"/>
    </location>
</feature>
<dbReference type="VEuPathDB" id="FungiDB:B1J91_H09020g"/>
<proteinExistence type="predicted"/>
<feature type="region of interest" description="Disordered" evidence="6">
    <location>
        <begin position="819"/>
        <end position="840"/>
    </location>
</feature>
<reference evidence="9 10" key="1">
    <citation type="submission" date="2015-10" db="EMBL/GenBank/DDBJ databases">
        <title>Draft genomes sequences of Candida glabrata isolates 1A, 1B, 2A, 2B, 3A and 3B.</title>
        <authorList>
            <person name="Haavelsrud O.E."/>
            <person name="Gaustad P."/>
        </authorList>
    </citation>
    <scope>NUCLEOTIDE SEQUENCE [LARGE SCALE GENOMIC DNA]</scope>
    <source>
        <strain evidence="9">910700640</strain>
    </source>
</reference>
<feature type="compositionally biased region" description="Basic and acidic residues" evidence="6">
    <location>
        <begin position="574"/>
        <end position="585"/>
    </location>
</feature>
<dbReference type="VEuPathDB" id="FungiDB:GWK60_H08987"/>
<protein>
    <submittedName>
        <fullName evidence="9">Imitation switch two complex protein 1</fullName>
    </submittedName>
</protein>
<dbReference type="PANTHER" id="PTHR32075">
    <property type="entry name" value="ISWI CHROMATIN-REMODELING COMPLEX SUBUNIT YPL216W-RELATED"/>
    <property type="match status" value="1"/>
</dbReference>
<comment type="caution">
    <text evidence="9">The sequence shown here is derived from an EMBL/GenBank/DDBJ whole genome shotgun (WGS) entry which is preliminary data.</text>
</comment>
<dbReference type="GO" id="GO:0008623">
    <property type="term" value="C:CHRAC"/>
    <property type="evidence" value="ECO:0007669"/>
    <property type="project" value="EnsemblFungi"/>
</dbReference>
<feature type="domain" description="WAC" evidence="8">
    <location>
        <begin position="23"/>
        <end position="131"/>
    </location>
</feature>
<keyword evidence="2 5" id="KW-0175">Coiled coil</keyword>
<feature type="region of interest" description="Disordered" evidence="6">
    <location>
        <begin position="286"/>
        <end position="353"/>
    </location>
</feature>
<dbReference type="InterPro" id="IPR028941">
    <property type="entry name" value="WHIM2_dom"/>
</dbReference>
<sequence length="1258" mass="145765">MVLYKRKPIELPRPKPLPSDLNVQIWHIDETGEWFPTYEEYLERLDFYTRHQFTCEITGASCLTFFEALDSEESRFKYVEEKFPLKLREPVARFLHFHEIRRLDVLVEKVYARFKNDYFPGELVYLRKPNSTASNANSTVPSETSTPAPPPPEDPKKSGESSATYFYPIRKYDQLTPPAHPYIIKEKVQFNANSDTNPDGKTGPQTKYMLIDEKDPHDSVIADETQIYRDRSTFTKHLIKCFFKITFQKASYKMGAPWCVKPEYLAMYGLTMDWPPEMLKYKAEPGHVQTDDDGEESDRDRKRSHSGRHDSSDEGEGRKESKKKKKNTLKKEEPTEQKETTENISTASDIEQSAQVQETPLLASAATTITSIVDDMVLPFQPLAQQVFDKLHQYNINLESLDVKETENDTAFPAFDKILQINQFLNTFGNKLYISNFTLEQFITSLKCSDPYELKGEVVYVNLKKDQSEIDDDDLSDWKRNSKMRKMINSKNDEYVEYRIIKDDPADDEMIDNINSNGSSLFVECFVALLRLIINENGDWTCLVVEEWVEDKDIMELPIKNEENSNNVEEIKEEDAKSEDVDMIKQENSNEGATVKSEVSDVPNGTSNDNEKNYAVENGNSEISTNDQESLQEAEEEKDQEREEEDDSESIEDILYKCLNYRNVNWAERLSKRQFNNNNWLLILLGVFEDCKHIPMYTDIIQNMFQKILPKGVAQTQIPKQLWRNFCRNLTLKEKVDALWILVDLVSNYCSEVRSFVDDAMELCGIIRSERFRVSKEIKNVSNSLYQSTIQLRELETIAQMGGQATTFTNIENLQIQPANGDTNEIKPAENGEENSSSQLPVTERIEKLKQELEELEQKLATLQNDKTILDKQLMLNDGQRLRSLGMDRYGNKYFWFELFGQVLDTVPKSDDHNDWEGLSYQNGRVWLQGPHKDAAKFFLDLSEEQITNWRRIAKQDGRVAATKEVFGVYTEGNKTLYNQPDGTLIVLVDEEGNVNQDITLTPILRKIIDETPAALLLSEEQWYAVETYEDFDFMLNSFNQWGRKEHDLIKQVRPVQEYIQDVYMIRNHNLKLSDLNETEQSLINELKEYEFNDTEHELMKGSDNPNNTEGQLEKIEKSLDTIVQRVMELDDQGETDENKAELKTLEEERDRLLAEQDKLASNGDNGGRLMARSEKKKMLVRIQTKVEKQMEILTDLINNRHFKAMEDVIAWKNDISLKVWGSELRRNASGAKKNTITETVAERFDEIVDLTSRIASQ</sequence>
<dbReference type="Pfam" id="PF15612">
    <property type="entry name" value="WHIM1"/>
    <property type="match status" value="1"/>
</dbReference>
<evidence type="ECO:0000256" key="6">
    <source>
        <dbReference type="SAM" id="MobiDB-lite"/>
    </source>
</evidence>
<dbReference type="InterPro" id="IPR018501">
    <property type="entry name" value="DDT_dom"/>
</dbReference>
<dbReference type="GO" id="GO:0000122">
    <property type="term" value="P:negative regulation of transcription by RNA polymerase II"/>
    <property type="evidence" value="ECO:0007669"/>
    <property type="project" value="EnsemblFungi"/>
</dbReference>
<evidence type="ECO:0000256" key="4">
    <source>
        <dbReference type="PROSITE-ProRule" id="PRU00475"/>
    </source>
</evidence>
<keyword evidence="3 4" id="KW-0539">Nucleus</keyword>
<evidence type="ECO:0000259" key="7">
    <source>
        <dbReference type="PROSITE" id="PS50827"/>
    </source>
</evidence>
<feature type="domain" description="DDT" evidence="7">
    <location>
        <begin position="412"/>
        <end position="472"/>
    </location>
</feature>
<evidence type="ECO:0000256" key="2">
    <source>
        <dbReference type="ARBA" id="ARBA00023054"/>
    </source>
</evidence>
<feature type="region of interest" description="Disordered" evidence="6">
    <location>
        <begin position="131"/>
        <end position="161"/>
    </location>
</feature>
<evidence type="ECO:0000256" key="3">
    <source>
        <dbReference type="ARBA" id="ARBA00023242"/>
    </source>
</evidence>
<dbReference type="GO" id="GO:0031509">
    <property type="term" value="P:subtelomeric heterochromatin formation"/>
    <property type="evidence" value="ECO:0007669"/>
    <property type="project" value="EnsemblFungi"/>
</dbReference>
<gene>
    <name evidence="9" type="ORF">AO440_002282</name>
</gene>
<dbReference type="InterPro" id="IPR013136">
    <property type="entry name" value="WSTF_Acf1_Cbp146"/>
</dbReference>